<keyword evidence="5" id="KW-1185">Reference proteome</keyword>
<evidence type="ECO:0000256" key="2">
    <source>
        <dbReference type="ARBA" id="ARBA00023315"/>
    </source>
</evidence>
<keyword evidence="2" id="KW-0012">Acyltransferase</keyword>
<feature type="domain" description="N-acetyltransferase" evidence="3">
    <location>
        <begin position="3"/>
        <end position="146"/>
    </location>
</feature>
<sequence>METIISPLCHADESDWRRLWTGYLEFYETGVSEEVYQTTFARLCDPDHLRQNGLIARQEGRAVGLVHYIFHPHNWRVEDVCYLQDLYADPGARGTGVGRKLIEAVYDAADANGTPSVYWMTQDFNETARRLYDRIATLTPFIKYQR</sequence>
<gene>
    <name evidence="4" type="ORF">FLO80_15505</name>
</gene>
<dbReference type="PROSITE" id="PS51186">
    <property type="entry name" value="GNAT"/>
    <property type="match status" value="1"/>
</dbReference>
<dbReference type="InterPro" id="IPR016181">
    <property type="entry name" value="Acyl_CoA_acyltransferase"/>
</dbReference>
<comment type="caution">
    <text evidence="4">The sequence shown here is derived from an EMBL/GenBank/DDBJ whole genome shotgun (WGS) entry which is preliminary data.</text>
</comment>
<keyword evidence="1 4" id="KW-0808">Transferase</keyword>
<proteinExistence type="predicted"/>
<reference evidence="4 5" key="1">
    <citation type="submission" date="2019-07" db="EMBL/GenBank/DDBJ databases">
        <title>Aquicoccus porphyridii gen. nov., sp. nov., isolated from a small marine red alga, Porphyridium marinum.</title>
        <authorList>
            <person name="Liu L."/>
        </authorList>
    </citation>
    <scope>NUCLEOTIDE SEQUENCE [LARGE SCALE GENOMIC DNA]</scope>
    <source>
        <strain evidence="4 5">L1 8-17</strain>
    </source>
</reference>
<dbReference type="PANTHER" id="PTHR43877:SF2">
    <property type="entry name" value="AMINOALKYLPHOSPHONATE N-ACETYLTRANSFERASE-RELATED"/>
    <property type="match status" value="1"/>
</dbReference>
<evidence type="ECO:0000313" key="5">
    <source>
        <dbReference type="Proteomes" id="UP000325291"/>
    </source>
</evidence>
<dbReference type="InterPro" id="IPR000182">
    <property type="entry name" value="GNAT_dom"/>
</dbReference>
<dbReference type="RefSeq" id="WP_111367360.1">
    <property type="nucleotide sequence ID" value="NZ_VINQ01000013.1"/>
</dbReference>
<dbReference type="Gene3D" id="3.40.630.30">
    <property type="match status" value="1"/>
</dbReference>
<protein>
    <submittedName>
        <fullName evidence="4">GNAT family N-acetyltransferase</fullName>
    </submittedName>
</protein>
<dbReference type="AlphaFoldDB" id="A0A5A9Z5K6"/>
<accession>A0A5A9Z5K6</accession>
<evidence type="ECO:0000313" key="4">
    <source>
        <dbReference type="EMBL" id="KAA0912470.1"/>
    </source>
</evidence>
<name>A0A5A9Z5K6_9RHOB</name>
<evidence type="ECO:0000256" key="1">
    <source>
        <dbReference type="ARBA" id="ARBA00022679"/>
    </source>
</evidence>
<evidence type="ECO:0000259" key="3">
    <source>
        <dbReference type="PROSITE" id="PS51186"/>
    </source>
</evidence>
<dbReference type="EMBL" id="VINQ01000013">
    <property type="protein sequence ID" value="KAA0912470.1"/>
    <property type="molecule type" value="Genomic_DNA"/>
</dbReference>
<organism evidence="4 5">
    <name type="scientific">Aquicoccus porphyridii</name>
    <dbReference type="NCBI Taxonomy" id="1852029"/>
    <lineage>
        <taxon>Bacteria</taxon>
        <taxon>Pseudomonadati</taxon>
        <taxon>Pseudomonadota</taxon>
        <taxon>Alphaproteobacteria</taxon>
        <taxon>Rhodobacterales</taxon>
        <taxon>Paracoccaceae</taxon>
        <taxon>Aquicoccus</taxon>
    </lineage>
</organism>
<dbReference type="SUPFAM" id="SSF55729">
    <property type="entry name" value="Acyl-CoA N-acyltransferases (Nat)"/>
    <property type="match status" value="1"/>
</dbReference>
<dbReference type="GO" id="GO:0016747">
    <property type="term" value="F:acyltransferase activity, transferring groups other than amino-acyl groups"/>
    <property type="evidence" value="ECO:0007669"/>
    <property type="project" value="InterPro"/>
</dbReference>
<dbReference type="InterPro" id="IPR050832">
    <property type="entry name" value="Bact_Acetyltransf"/>
</dbReference>
<dbReference type="PANTHER" id="PTHR43877">
    <property type="entry name" value="AMINOALKYLPHOSPHONATE N-ACETYLTRANSFERASE-RELATED-RELATED"/>
    <property type="match status" value="1"/>
</dbReference>
<dbReference type="Proteomes" id="UP000325291">
    <property type="component" value="Unassembled WGS sequence"/>
</dbReference>
<dbReference type="CDD" id="cd04301">
    <property type="entry name" value="NAT_SF"/>
    <property type="match status" value="1"/>
</dbReference>
<dbReference type="Pfam" id="PF00583">
    <property type="entry name" value="Acetyltransf_1"/>
    <property type="match status" value="1"/>
</dbReference>